<protein>
    <submittedName>
        <fullName evidence="2">Uncharacterized protein</fullName>
    </submittedName>
</protein>
<dbReference type="EMBL" id="MU006806">
    <property type="protein sequence ID" value="KAF2635548.1"/>
    <property type="molecule type" value="Genomic_DNA"/>
</dbReference>
<evidence type="ECO:0000313" key="3">
    <source>
        <dbReference type="Proteomes" id="UP000799753"/>
    </source>
</evidence>
<dbReference type="Proteomes" id="UP000799753">
    <property type="component" value="Unassembled WGS sequence"/>
</dbReference>
<dbReference type="OrthoDB" id="10494853at2759"/>
<keyword evidence="3" id="KW-1185">Reference proteome</keyword>
<feature type="signal peptide" evidence="1">
    <location>
        <begin position="1"/>
        <end position="20"/>
    </location>
</feature>
<proteinExistence type="predicted"/>
<evidence type="ECO:0000256" key="1">
    <source>
        <dbReference type="SAM" id="SignalP"/>
    </source>
</evidence>
<reference evidence="2" key="1">
    <citation type="journal article" date="2020" name="Stud. Mycol.">
        <title>101 Dothideomycetes genomes: a test case for predicting lifestyles and emergence of pathogens.</title>
        <authorList>
            <person name="Haridas S."/>
            <person name="Albert R."/>
            <person name="Binder M."/>
            <person name="Bloem J."/>
            <person name="Labutti K."/>
            <person name="Salamov A."/>
            <person name="Andreopoulos B."/>
            <person name="Baker S."/>
            <person name="Barry K."/>
            <person name="Bills G."/>
            <person name="Bluhm B."/>
            <person name="Cannon C."/>
            <person name="Castanera R."/>
            <person name="Culley D."/>
            <person name="Daum C."/>
            <person name="Ezra D."/>
            <person name="Gonzalez J."/>
            <person name="Henrissat B."/>
            <person name="Kuo A."/>
            <person name="Liang C."/>
            <person name="Lipzen A."/>
            <person name="Lutzoni F."/>
            <person name="Magnuson J."/>
            <person name="Mondo S."/>
            <person name="Nolan M."/>
            <person name="Ohm R."/>
            <person name="Pangilinan J."/>
            <person name="Park H.-J."/>
            <person name="Ramirez L."/>
            <person name="Alfaro M."/>
            <person name="Sun H."/>
            <person name="Tritt A."/>
            <person name="Yoshinaga Y."/>
            <person name="Zwiers L.-H."/>
            <person name="Turgeon B."/>
            <person name="Goodwin S."/>
            <person name="Spatafora J."/>
            <person name="Crous P."/>
            <person name="Grigoriev I."/>
        </authorList>
    </citation>
    <scope>NUCLEOTIDE SEQUENCE</scope>
    <source>
        <strain evidence="2">CBS 473.64</strain>
    </source>
</reference>
<accession>A0A6A6RN27</accession>
<sequence length="409" mass="46232">MTDWPFVVSPIVCSSLLIAALPTLPYNDHPSPSVPLQSDSVFLEMEAAGNNPEMHRRGLAPPASLYGARVHTSVTELDLLDHEYGEDDWAEETEPSRFGLMDVDHRLAITMVAPFVMLDEFSQNEAFEVFYPYKDLGSGLDTRTRRMEKYYDRFKISLDEEFGNLSTQIPDTVPTTGQLKWRWSKGRLRMHSEAGMVINPTSLTDPYHPLWSEAPPLSINRELWKPFGFISAAELMTYLEYTGRLNGEGGWGNTQIITFINRARNLTGPVAFKLSTLNKYGALRKKSLPHRTTPLLTTLIEDWTPVTLPVQEVEPEIDYYVWDLAAGVPFENWPKGEDRGSMTRVLDLLRTWPACRDLVRLANLPLFLSMFGPEVALGMGLREDLDRRCLGRHAAGLARWAKEVKNGGS</sequence>
<dbReference type="AlphaFoldDB" id="A0A6A6RN27"/>
<organism evidence="2 3">
    <name type="scientific">Massarina eburnea CBS 473.64</name>
    <dbReference type="NCBI Taxonomy" id="1395130"/>
    <lineage>
        <taxon>Eukaryota</taxon>
        <taxon>Fungi</taxon>
        <taxon>Dikarya</taxon>
        <taxon>Ascomycota</taxon>
        <taxon>Pezizomycotina</taxon>
        <taxon>Dothideomycetes</taxon>
        <taxon>Pleosporomycetidae</taxon>
        <taxon>Pleosporales</taxon>
        <taxon>Massarineae</taxon>
        <taxon>Massarinaceae</taxon>
        <taxon>Massarina</taxon>
    </lineage>
</organism>
<name>A0A6A6RN27_9PLEO</name>
<evidence type="ECO:0000313" key="2">
    <source>
        <dbReference type="EMBL" id="KAF2635548.1"/>
    </source>
</evidence>
<keyword evidence="1" id="KW-0732">Signal</keyword>
<gene>
    <name evidence="2" type="ORF">P280DRAFT_484594</name>
</gene>
<feature type="chain" id="PRO_5025345810" evidence="1">
    <location>
        <begin position="21"/>
        <end position="409"/>
    </location>
</feature>